<evidence type="ECO:0000256" key="2">
    <source>
        <dbReference type="ARBA" id="ARBA00006687"/>
    </source>
</evidence>
<reference evidence="7" key="2">
    <citation type="submission" date="2025-08" db="UniProtKB">
        <authorList>
            <consortium name="Ensembl"/>
        </authorList>
    </citation>
    <scope>IDENTIFICATION</scope>
</reference>
<dbReference type="RefSeq" id="XP_018602625.1">
    <property type="nucleotide sequence ID" value="XM_018747109.2"/>
</dbReference>
<evidence type="ECO:0000256" key="4">
    <source>
        <dbReference type="ARBA" id="ARBA00022702"/>
    </source>
</evidence>
<dbReference type="PANTHER" id="PTHR28590">
    <property type="entry name" value="SPEXIN"/>
    <property type="match status" value="1"/>
</dbReference>
<keyword evidence="8" id="KW-1185">Reference proteome</keyword>
<dbReference type="GO" id="GO:1903999">
    <property type="term" value="P:negative regulation of eating behavior"/>
    <property type="evidence" value="ECO:0007669"/>
    <property type="project" value="Ensembl"/>
</dbReference>
<proteinExistence type="inferred from homology"/>
<comment type="similarity">
    <text evidence="2">Belongs to the spexin family.</text>
</comment>
<dbReference type="AlphaFoldDB" id="A0A8C9QZQ5"/>
<protein>
    <submittedName>
        <fullName evidence="7">Spexin hormone</fullName>
    </submittedName>
</protein>
<organism evidence="7 8">
    <name type="scientific">Scleropages formosus</name>
    <name type="common">Asian bonytongue</name>
    <name type="synonym">Osteoglossum formosum</name>
    <dbReference type="NCBI Taxonomy" id="113540"/>
    <lineage>
        <taxon>Eukaryota</taxon>
        <taxon>Metazoa</taxon>
        <taxon>Chordata</taxon>
        <taxon>Craniata</taxon>
        <taxon>Vertebrata</taxon>
        <taxon>Euteleostomi</taxon>
        <taxon>Actinopterygii</taxon>
        <taxon>Neopterygii</taxon>
        <taxon>Teleostei</taxon>
        <taxon>Osteoglossocephala</taxon>
        <taxon>Osteoglossomorpha</taxon>
        <taxon>Osteoglossiformes</taxon>
        <taxon>Osteoglossidae</taxon>
        <taxon>Scleropages</taxon>
    </lineage>
</organism>
<dbReference type="GeneTree" id="ENSGT00390000012501"/>
<dbReference type="GeneID" id="108931366"/>
<reference evidence="7" key="3">
    <citation type="submission" date="2025-09" db="UniProtKB">
        <authorList>
            <consortium name="Ensembl"/>
        </authorList>
    </citation>
    <scope>IDENTIFICATION</scope>
</reference>
<dbReference type="CTD" id="80763"/>
<reference evidence="7 8" key="1">
    <citation type="submission" date="2019-04" db="EMBL/GenBank/DDBJ databases">
        <authorList>
            <consortium name="Wellcome Sanger Institute Data Sharing"/>
        </authorList>
    </citation>
    <scope>NUCLEOTIDE SEQUENCE [LARGE SCALE GENOMIC DNA]</scope>
</reference>
<keyword evidence="4" id="KW-0372">Hormone</keyword>
<evidence type="ECO:0000313" key="8">
    <source>
        <dbReference type="Proteomes" id="UP000694397"/>
    </source>
</evidence>
<evidence type="ECO:0000313" key="7">
    <source>
        <dbReference type="Ensembl" id="ENSSFOP00015003800.1"/>
    </source>
</evidence>
<comment type="subcellular location">
    <subcellularLocation>
        <location evidence="1">Secreted</location>
    </subcellularLocation>
</comment>
<sequence>MKGPKALTRCALALLLLVTTLALRASSSPKDTFQRRNWTPQAMLYLKGTQGRRFISEDRNEGDMYDTLRIVTRSQNAEQRDVSRAAAVLLRFLQQAQEEGEPPLAQLAARSVIVTDPLGSSYTNY</sequence>
<gene>
    <name evidence="7" type="primary">SPX</name>
    <name evidence="7" type="synonym">spx</name>
</gene>
<feature type="chain" id="PRO_5034344851" evidence="6">
    <location>
        <begin position="23"/>
        <end position="125"/>
    </location>
</feature>
<feature type="signal peptide" evidence="6">
    <location>
        <begin position="1"/>
        <end position="22"/>
    </location>
</feature>
<dbReference type="InterPro" id="IPR028126">
    <property type="entry name" value="Spexin"/>
</dbReference>
<evidence type="ECO:0000256" key="1">
    <source>
        <dbReference type="ARBA" id="ARBA00004613"/>
    </source>
</evidence>
<dbReference type="OrthoDB" id="9946068at2759"/>
<dbReference type="GO" id="GO:0005576">
    <property type="term" value="C:extracellular region"/>
    <property type="evidence" value="ECO:0007669"/>
    <property type="project" value="UniProtKB-SubCell"/>
</dbReference>
<dbReference type="GO" id="GO:0042632">
    <property type="term" value="P:cholesterol homeostasis"/>
    <property type="evidence" value="ECO:0007669"/>
    <property type="project" value="Ensembl"/>
</dbReference>
<evidence type="ECO:0000256" key="5">
    <source>
        <dbReference type="ARBA" id="ARBA00022729"/>
    </source>
</evidence>
<keyword evidence="3" id="KW-0964">Secreted</keyword>
<keyword evidence="5 6" id="KW-0732">Signal</keyword>
<dbReference type="GO" id="GO:0005184">
    <property type="term" value="F:neuropeptide hormone activity"/>
    <property type="evidence" value="ECO:0007669"/>
    <property type="project" value="InterPro"/>
</dbReference>
<dbReference type="GO" id="GO:0042593">
    <property type="term" value="P:glucose homeostasis"/>
    <property type="evidence" value="ECO:0007669"/>
    <property type="project" value="Ensembl"/>
</dbReference>
<dbReference type="GO" id="GO:0070328">
    <property type="term" value="P:triglyceride homeostasis"/>
    <property type="evidence" value="ECO:0007669"/>
    <property type="project" value="Ensembl"/>
</dbReference>
<accession>A0A8C9QZQ5</accession>
<dbReference type="Pfam" id="PF15171">
    <property type="entry name" value="Spexin"/>
    <property type="match status" value="1"/>
</dbReference>
<dbReference type="Ensembl" id="ENSSFOT00015003863.2">
    <property type="protein sequence ID" value="ENSSFOP00015003800.1"/>
    <property type="gene ID" value="ENSSFOG00015002500.2"/>
</dbReference>
<name>A0A8C9QZQ5_SCLFO</name>
<dbReference type="PANTHER" id="PTHR28590:SF1">
    <property type="entry name" value="SPEXIN"/>
    <property type="match status" value="1"/>
</dbReference>
<dbReference type="GO" id="GO:0005634">
    <property type="term" value="C:nucleus"/>
    <property type="evidence" value="ECO:0007669"/>
    <property type="project" value="Ensembl"/>
</dbReference>
<evidence type="ECO:0000256" key="6">
    <source>
        <dbReference type="SAM" id="SignalP"/>
    </source>
</evidence>
<dbReference type="Proteomes" id="UP000694397">
    <property type="component" value="Chromosome 2"/>
</dbReference>
<evidence type="ECO:0000256" key="3">
    <source>
        <dbReference type="ARBA" id="ARBA00022525"/>
    </source>
</evidence>